<keyword evidence="2" id="KW-1185">Reference proteome</keyword>
<dbReference type="EMBL" id="NBWU01000003">
    <property type="protein sequence ID" value="PCE64589.1"/>
    <property type="molecule type" value="Genomic_DNA"/>
</dbReference>
<evidence type="ECO:0000313" key="2">
    <source>
        <dbReference type="Proteomes" id="UP000219559"/>
    </source>
</evidence>
<sequence length="67" mass="7936">MDYLTKRREIYSILPQIKLILAHMGFLGLTEVFSFLSPKARNRFPVVDLLVNIRYLMDGFSINFSYY</sequence>
<accession>A0A2A4G6J4</accession>
<organism evidence="1 2">
    <name type="scientific">Sediminicola luteus</name>
    <dbReference type="NCBI Taxonomy" id="319238"/>
    <lineage>
        <taxon>Bacteria</taxon>
        <taxon>Pseudomonadati</taxon>
        <taxon>Bacteroidota</taxon>
        <taxon>Flavobacteriia</taxon>
        <taxon>Flavobacteriales</taxon>
        <taxon>Flavobacteriaceae</taxon>
        <taxon>Sediminicola</taxon>
    </lineage>
</organism>
<gene>
    <name evidence="1" type="ORF">B7P33_09935</name>
</gene>
<dbReference type="Proteomes" id="UP000219559">
    <property type="component" value="Unassembled WGS sequence"/>
</dbReference>
<evidence type="ECO:0000313" key="1">
    <source>
        <dbReference type="EMBL" id="PCE64589.1"/>
    </source>
</evidence>
<protein>
    <submittedName>
        <fullName evidence="1">Uncharacterized protein</fullName>
    </submittedName>
</protein>
<comment type="caution">
    <text evidence="1">The sequence shown here is derived from an EMBL/GenBank/DDBJ whole genome shotgun (WGS) entry which is preliminary data.</text>
</comment>
<name>A0A2A4G6J4_9FLAO</name>
<dbReference type="AlphaFoldDB" id="A0A2A4G6J4"/>
<proteinExistence type="predicted"/>
<reference evidence="1 2" key="1">
    <citation type="submission" date="2017-04" db="EMBL/GenBank/DDBJ databases">
        <title>A new member of the family Flavobacteriaceae isolated from ascidians.</title>
        <authorList>
            <person name="Chen L."/>
        </authorList>
    </citation>
    <scope>NUCLEOTIDE SEQUENCE [LARGE SCALE GENOMIC DNA]</scope>
    <source>
        <strain evidence="1 2">HQA918</strain>
    </source>
</reference>